<dbReference type="PANTHER" id="PTHR43918">
    <property type="entry name" value="ACETYLCHOLINESTERASE"/>
    <property type="match status" value="1"/>
</dbReference>
<comment type="caution">
    <text evidence="6">The sequence shown here is derived from an EMBL/GenBank/DDBJ whole genome shotgun (WGS) entry which is preliminary data.</text>
</comment>
<reference evidence="6 7" key="1">
    <citation type="journal article" date="2020" name="Cell">
        <title>Large-Scale Comparative Analyses of Tick Genomes Elucidate Their Genetic Diversity and Vector Capacities.</title>
        <authorList>
            <consortium name="Tick Genome and Microbiome Consortium (TIGMIC)"/>
            <person name="Jia N."/>
            <person name="Wang J."/>
            <person name="Shi W."/>
            <person name="Du L."/>
            <person name="Sun Y."/>
            <person name="Zhan W."/>
            <person name="Jiang J.F."/>
            <person name="Wang Q."/>
            <person name="Zhang B."/>
            <person name="Ji P."/>
            <person name="Bell-Sakyi L."/>
            <person name="Cui X.M."/>
            <person name="Yuan T.T."/>
            <person name="Jiang B.G."/>
            <person name="Yang W.F."/>
            <person name="Lam T.T."/>
            <person name="Chang Q.C."/>
            <person name="Ding S.J."/>
            <person name="Wang X.J."/>
            <person name="Zhu J.G."/>
            <person name="Ruan X.D."/>
            <person name="Zhao L."/>
            <person name="Wei J.T."/>
            <person name="Ye R.Z."/>
            <person name="Que T.C."/>
            <person name="Du C.H."/>
            <person name="Zhou Y.H."/>
            <person name="Cheng J.X."/>
            <person name="Dai P.F."/>
            <person name="Guo W.B."/>
            <person name="Han X.H."/>
            <person name="Huang E.J."/>
            <person name="Li L.F."/>
            <person name="Wei W."/>
            <person name="Gao Y.C."/>
            <person name="Liu J.Z."/>
            <person name="Shao H.Z."/>
            <person name="Wang X."/>
            <person name="Wang C.C."/>
            <person name="Yang T.C."/>
            <person name="Huo Q.B."/>
            <person name="Li W."/>
            <person name="Chen H.Y."/>
            <person name="Chen S.E."/>
            <person name="Zhou L.G."/>
            <person name="Ni X.B."/>
            <person name="Tian J.H."/>
            <person name="Sheng Y."/>
            <person name="Liu T."/>
            <person name="Pan Y.S."/>
            <person name="Xia L.Y."/>
            <person name="Li J."/>
            <person name="Zhao F."/>
            <person name="Cao W.C."/>
        </authorList>
    </citation>
    <scope>NUCLEOTIDE SEQUENCE [LARGE SCALE GENOMIC DNA]</scope>
    <source>
        <strain evidence="6">HaeL-2018</strain>
    </source>
</reference>
<dbReference type="GO" id="GO:0019695">
    <property type="term" value="P:choline metabolic process"/>
    <property type="evidence" value="ECO:0007669"/>
    <property type="project" value="TreeGrafter"/>
</dbReference>
<dbReference type="Proteomes" id="UP000821853">
    <property type="component" value="Chromosome 3"/>
</dbReference>
<name>A0A9J6G849_HAELO</name>
<evidence type="ECO:0000259" key="5">
    <source>
        <dbReference type="Pfam" id="PF00135"/>
    </source>
</evidence>
<gene>
    <name evidence="6" type="ORF">HPB48_021993</name>
</gene>
<keyword evidence="3" id="KW-0378">Hydrolase</keyword>
<dbReference type="GO" id="GO:0005615">
    <property type="term" value="C:extracellular space"/>
    <property type="evidence" value="ECO:0007669"/>
    <property type="project" value="TreeGrafter"/>
</dbReference>
<accession>A0A9J6G849</accession>
<dbReference type="GO" id="GO:0006581">
    <property type="term" value="P:acetylcholine catabolic process"/>
    <property type="evidence" value="ECO:0007669"/>
    <property type="project" value="TreeGrafter"/>
</dbReference>
<dbReference type="GO" id="GO:0005886">
    <property type="term" value="C:plasma membrane"/>
    <property type="evidence" value="ECO:0007669"/>
    <property type="project" value="TreeGrafter"/>
</dbReference>
<dbReference type="AlphaFoldDB" id="A0A9J6G849"/>
<dbReference type="Pfam" id="PF00135">
    <property type="entry name" value="COesterase"/>
    <property type="match status" value="1"/>
</dbReference>
<dbReference type="GO" id="GO:0003990">
    <property type="term" value="F:acetylcholinesterase activity"/>
    <property type="evidence" value="ECO:0007669"/>
    <property type="project" value="TreeGrafter"/>
</dbReference>
<dbReference type="InterPro" id="IPR029058">
    <property type="entry name" value="AB_hydrolase_fold"/>
</dbReference>
<dbReference type="PANTHER" id="PTHR43918:SF12">
    <property type="entry name" value="ACETYLCHOLINESTERASE 1"/>
    <property type="match status" value="1"/>
</dbReference>
<dbReference type="OrthoDB" id="19653at2759"/>
<protein>
    <recommendedName>
        <fullName evidence="5">Carboxylesterase type B domain-containing protein</fullName>
    </recommendedName>
</protein>
<dbReference type="SUPFAM" id="SSF53474">
    <property type="entry name" value="alpha/beta-Hydrolases"/>
    <property type="match status" value="1"/>
</dbReference>
<dbReference type="EMBL" id="JABSTR010000005">
    <property type="protein sequence ID" value="KAH9371331.1"/>
    <property type="molecule type" value="Genomic_DNA"/>
</dbReference>
<sequence length="94" mass="10586">MMWNANTNMSEDCLKLNIWTPHPDPNNVAVLVWIYGGGFYSGTSTLDVYDATTLVARENVVVVSMNYASLLLASYRSETIWSLEMRGYMISTSH</sequence>
<keyword evidence="7" id="KW-1185">Reference proteome</keyword>
<evidence type="ECO:0000256" key="1">
    <source>
        <dbReference type="ARBA" id="ARBA00005964"/>
    </source>
</evidence>
<dbReference type="InterPro" id="IPR050654">
    <property type="entry name" value="AChE-related_enzymes"/>
</dbReference>
<organism evidence="6 7">
    <name type="scientific">Haemaphysalis longicornis</name>
    <name type="common">Bush tick</name>
    <dbReference type="NCBI Taxonomy" id="44386"/>
    <lineage>
        <taxon>Eukaryota</taxon>
        <taxon>Metazoa</taxon>
        <taxon>Ecdysozoa</taxon>
        <taxon>Arthropoda</taxon>
        <taxon>Chelicerata</taxon>
        <taxon>Arachnida</taxon>
        <taxon>Acari</taxon>
        <taxon>Parasitiformes</taxon>
        <taxon>Ixodida</taxon>
        <taxon>Ixodoidea</taxon>
        <taxon>Ixodidae</taxon>
        <taxon>Haemaphysalinae</taxon>
        <taxon>Haemaphysalis</taxon>
    </lineage>
</organism>
<keyword evidence="2" id="KW-0719">Serine esterase</keyword>
<dbReference type="VEuPathDB" id="VectorBase:HLOH_051534"/>
<evidence type="ECO:0000256" key="4">
    <source>
        <dbReference type="ARBA" id="ARBA00023180"/>
    </source>
</evidence>
<dbReference type="InterPro" id="IPR002018">
    <property type="entry name" value="CarbesteraseB"/>
</dbReference>
<evidence type="ECO:0000256" key="2">
    <source>
        <dbReference type="ARBA" id="ARBA00022487"/>
    </source>
</evidence>
<proteinExistence type="inferred from homology"/>
<evidence type="ECO:0000313" key="6">
    <source>
        <dbReference type="EMBL" id="KAH9371331.1"/>
    </source>
</evidence>
<feature type="domain" description="Carboxylesterase type B" evidence="5">
    <location>
        <begin position="7"/>
        <end position="67"/>
    </location>
</feature>
<comment type="similarity">
    <text evidence="1">Belongs to the type-B carboxylesterase/lipase family.</text>
</comment>
<evidence type="ECO:0000313" key="7">
    <source>
        <dbReference type="Proteomes" id="UP000821853"/>
    </source>
</evidence>
<keyword evidence="4" id="KW-0325">Glycoprotein</keyword>
<evidence type="ECO:0000256" key="3">
    <source>
        <dbReference type="ARBA" id="ARBA00022801"/>
    </source>
</evidence>
<dbReference type="Gene3D" id="3.40.50.1820">
    <property type="entry name" value="alpha/beta hydrolase"/>
    <property type="match status" value="1"/>
</dbReference>